<dbReference type="Pfam" id="PF00550">
    <property type="entry name" value="PP-binding"/>
    <property type="match status" value="1"/>
</dbReference>
<comment type="caution">
    <text evidence="2">The sequence shown here is derived from an EMBL/GenBank/DDBJ whole genome shotgun (WGS) entry which is preliminary data.</text>
</comment>
<proteinExistence type="predicted"/>
<dbReference type="RefSeq" id="WP_251412218.1">
    <property type="nucleotide sequence ID" value="NZ_JAMQGM010000018.1"/>
</dbReference>
<evidence type="ECO:0000259" key="1">
    <source>
        <dbReference type="Pfam" id="PF00550"/>
    </source>
</evidence>
<sequence length="73" mass="7940">MVQETLSGIVPEADVGSLGPDDRFREVLEIDSLDFLSFLETLGDRAGIRIDDEDTPHLTTVSGCADFLVARTT</sequence>
<dbReference type="EMBL" id="JAMQGM010000018">
    <property type="protein sequence ID" value="MCM2577426.1"/>
    <property type="molecule type" value="Genomic_DNA"/>
</dbReference>
<evidence type="ECO:0000313" key="2">
    <source>
        <dbReference type="EMBL" id="MCM2577426.1"/>
    </source>
</evidence>
<protein>
    <submittedName>
        <fullName evidence="2">Acyl carrier protein</fullName>
    </submittedName>
</protein>
<feature type="domain" description="Carrier" evidence="1">
    <location>
        <begin position="13"/>
        <end position="67"/>
    </location>
</feature>
<evidence type="ECO:0000313" key="3">
    <source>
        <dbReference type="Proteomes" id="UP001167160"/>
    </source>
</evidence>
<dbReference type="InterPro" id="IPR009081">
    <property type="entry name" value="PP-bd_ACP"/>
</dbReference>
<dbReference type="Gene3D" id="1.10.1200.10">
    <property type="entry name" value="ACP-like"/>
    <property type="match status" value="1"/>
</dbReference>
<organism evidence="2 3">
    <name type="scientific">Streptomyces meridianus</name>
    <dbReference type="NCBI Taxonomy" id="2938945"/>
    <lineage>
        <taxon>Bacteria</taxon>
        <taxon>Bacillati</taxon>
        <taxon>Actinomycetota</taxon>
        <taxon>Actinomycetes</taxon>
        <taxon>Kitasatosporales</taxon>
        <taxon>Streptomycetaceae</taxon>
        <taxon>Streptomyces</taxon>
    </lineage>
</organism>
<gene>
    <name evidence="2" type="ORF">M1E25_08675</name>
</gene>
<dbReference type="Proteomes" id="UP001167160">
    <property type="component" value="Unassembled WGS sequence"/>
</dbReference>
<keyword evidence="3" id="KW-1185">Reference proteome</keyword>
<accession>A0ABT0X4F8</accession>
<dbReference type="InterPro" id="IPR036736">
    <property type="entry name" value="ACP-like_sf"/>
</dbReference>
<dbReference type="SUPFAM" id="SSF47336">
    <property type="entry name" value="ACP-like"/>
    <property type="match status" value="1"/>
</dbReference>
<name>A0ABT0X4F8_9ACTN</name>
<reference evidence="2" key="1">
    <citation type="journal article" date="2023" name="Int. J. Syst. Evol. Microbiol.">
        <title>Streptomyces meridianus sp. nov. isolated from brackish water of the Tagus estuary in Alcochete, Portugal.</title>
        <authorList>
            <person name="Santos J.D.N."/>
            <person name="Klimek D."/>
            <person name="Calusinska M."/>
            <person name="Lobo Da Cunha A."/>
            <person name="Catita J."/>
            <person name="Goncalves H."/>
            <person name="Gonzalez I."/>
            <person name="Reyes F."/>
            <person name="Lage O.M."/>
        </authorList>
    </citation>
    <scope>NUCLEOTIDE SEQUENCE</scope>
    <source>
        <strain evidence="2">MTZ3.1</strain>
    </source>
</reference>